<reference evidence="2" key="2">
    <citation type="submission" date="2023-05" db="EMBL/GenBank/DDBJ databases">
        <authorList>
            <consortium name="Lawrence Berkeley National Laboratory"/>
            <person name="Steindorff A."/>
            <person name="Hensen N."/>
            <person name="Bonometti L."/>
            <person name="Westerberg I."/>
            <person name="Brannstrom I.O."/>
            <person name="Guillou S."/>
            <person name="Cros-Aarteil S."/>
            <person name="Calhoun S."/>
            <person name="Haridas S."/>
            <person name="Kuo A."/>
            <person name="Mondo S."/>
            <person name="Pangilinan J."/>
            <person name="Riley R."/>
            <person name="Labutti K."/>
            <person name="Andreopoulos B."/>
            <person name="Lipzen A."/>
            <person name="Chen C."/>
            <person name="Yanf M."/>
            <person name="Daum C."/>
            <person name="Ng V."/>
            <person name="Clum A."/>
            <person name="Ohm R."/>
            <person name="Martin F."/>
            <person name="Silar P."/>
            <person name="Natvig D."/>
            <person name="Lalanne C."/>
            <person name="Gautier V."/>
            <person name="Ament-Velasquez S.L."/>
            <person name="Kruys A."/>
            <person name="Hutchinson M.I."/>
            <person name="Powell A.J."/>
            <person name="Barry K."/>
            <person name="Miller A.N."/>
            <person name="Grigoriev I.V."/>
            <person name="Debuchy R."/>
            <person name="Gladieux P."/>
            <person name="Thoren M.H."/>
            <person name="Johannesson H."/>
        </authorList>
    </citation>
    <scope>NUCLEOTIDE SEQUENCE</scope>
    <source>
        <strain evidence="2">CBS 757.83</strain>
    </source>
</reference>
<accession>A0AAN6Q2F4</accession>
<proteinExistence type="predicted"/>
<dbReference type="AlphaFoldDB" id="A0AAN6Q2F4"/>
<protein>
    <submittedName>
        <fullName evidence="2">Uncharacterized protein</fullName>
    </submittedName>
</protein>
<evidence type="ECO:0000313" key="3">
    <source>
        <dbReference type="Proteomes" id="UP001305647"/>
    </source>
</evidence>
<dbReference type="Proteomes" id="UP001305647">
    <property type="component" value="Unassembled WGS sequence"/>
</dbReference>
<feature type="region of interest" description="Disordered" evidence="1">
    <location>
        <begin position="140"/>
        <end position="164"/>
    </location>
</feature>
<reference evidence="2" key="1">
    <citation type="journal article" date="2023" name="Mol. Phylogenet. Evol.">
        <title>Genome-scale phylogeny and comparative genomics of the fungal order Sordariales.</title>
        <authorList>
            <person name="Hensen N."/>
            <person name="Bonometti L."/>
            <person name="Westerberg I."/>
            <person name="Brannstrom I.O."/>
            <person name="Guillou S."/>
            <person name="Cros-Aarteil S."/>
            <person name="Calhoun S."/>
            <person name="Haridas S."/>
            <person name="Kuo A."/>
            <person name="Mondo S."/>
            <person name="Pangilinan J."/>
            <person name="Riley R."/>
            <person name="LaButti K."/>
            <person name="Andreopoulos B."/>
            <person name="Lipzen A."/>
            <person name="Chen C."/>
            <person name="Yan M."/>
            <person name="Daum C."/>
            <person name="Ng V."/>
            <person name="Clum A."/>
            <person name="Steindorff A."/>
            <person name="Ohm R.A."/>
            <person name="Martin F."/>
            <person name="Silar P."/>
            <person name="Natvig D.O."/>
            <person name="Lalanne C."/>
            <person name="Gautier V."/>
            <person name="Ament-Velasquez S.L."/>
            <person name="Kruys A."/>
            <person name="Hutchinson M.I."/>
            <person name="Powell A.J."/>
            <person name="Barry K."/>
            <person name="Miller A.N."/>
            <person name="Grigoriev I.V."/>
            <person name="Debuchy R."/>
            <person name="Gladieux P."/>
            <person name="Hiltunen Thoren M."/>
            <person name="Johannesson H."/>
        </authorList>
    </citation>
    <scope>NUCLEOTIDE SEQUENCE</scope>
    <source>
        <strain evidence="2">CBS 757.83</strain>
    </source>
</reference>
<keyword evidence="3" id="KW-1185">Reference proteome</keyword>
<dbReference type="EMBL" id="MU863640">
    <property type="protein sequence ID" value="KAK4100490.1"/>
    <property type="molecule type" value="Genomic_DNA"/>
</dbReference>
<sequence>MWAEWRWGCRLRECYRVVGRVPGGAGTVRCLRCVSRRQLPTVRRRRPKFGAGSAEWVCQGKAGDGVIQTRSREGCVLSEESPCEPGLFDDGSEVQPQGQQRRAECGAKRQLEPIAETLEMLWREHERGVRRLTALTARPANPAVVGRRGQEQQPRARSDGRRATGELLPEILLAASWSGSPAA</sequence>
<feature type="region of interest" description="Disordered" evidence="1">
    <location>
        <begin position="82"/>
        <end position="106"/>
    </location>
</feature>
<organism evidence="2 3">
    <name type="scientific">Parathielavia hyrcaniae</name>
    <dbReference type="NCBI Taxonomy" id="113614"/>
    <lineage>
        <taxon>Eukaryota</taxon>
        <taxon>Fungi</taxon>
        <taxon>Dikarya</taxon>
        <taxon>Ascomycota</taxon>
        <taxon>Pezizomycotina</taxon>
        <taxon>Sordariomycetes</taxon>
        <taxon>Sordariomycetidae</taxon>
        <taxon>Sordariales</taxon>
        <taxon>Chaetomiaceae</taxon>
        <taxon>Parathielavia</taxon>
    </lineage>
</organism>
<feature type="compositionally biased region" description="Basic and acidic residues" evidence="1">
    <location>
        <begin position="148"/>
        <end position="164"/>
    </location>
</feature>
<evidence type="ECO:0000256" key="1">
    <source>
        <dbReference type="SAM" id="MobiDB-lite"/>
    </source>
</evidence>
<gene>
    <name evidence="2" type="ORF">N658DRAFT_96646</name>
</gene>
<name>A0AAN6Q2F4_9PEZI</name>
<comment type="caution">
    <text evidence="2">The sequence shown here is derived from an EMBL/GenBank/DDBJ whole genome shotgun (WGS) entry which is preliminary data.</text>
</comment>
<evidence type="ECO:0000313" key="2">
    <source>
        <dbReference type="EMBL" id="KAK4100490.1"/>
    </source>
</evidence>